<dbReference type="SUPFAM" id="SSF101148">
    <property type="entry name" value="Plant invertase/pectin methylesterase inhibitor"/>
    <property type="match status" value="1"/>
</dbReference>
<accession>A0A834G3U3</accession>
<dbReference type="EMBL" id="WJXA01000012">
    <property type="protein sequence ID" value="KAF7124345.1"/>
    <property type="molecule type" value="Genomic_DNA"/>
</dbReference>
<evidence type="ECO:0000313" key="3">
    <source>
        <dbReference type="Proteomes" id="UP000626092"/>
    </source>
</evidence>
<keyword evidence="3" id="KW-1185">Reference proteome</keyword>
<dbReference type="GO" id="GO:0004857">
    <property type="term" value="F:enzyme inhibitor activity"/>
    <property type="evidence" value="ECO:0007669"/>
    <property type="project" value="InterPro"/>
</dbReference>
<dbReference type="Gene3D" id="1.20.140.40">
    <property type="entry name" value="Invertase/pectin methylesterase inhibitor family protein"/>
    <property type="match status" value="1"/>
</dbReference>
<dbReference type="InterPro" id="IPR035513">
    <property type="entry name" value="Invertase/methylesterase_inhib"/>
</dbReference>
<organism evidence="2 3">
    <name type="scientific">Rhododendron simsii</name>
    <name type="common">Sims's rhododendron</name>
    <dbReference type="NCBI Taxonomy" id="118357"/>
    <lineage>
        <taxon>Eukaryota</taxon>
        <taxon>Viridiplantae</taxon>
        <taxon>Streptophyta</taxon>
        <taxon>Embryophyta</taxon>
        <taxon>Tracheophyta</taxon>
        <taxon>Spermatophyta</taxon>
        <taxon>Magnoliopsida</taxon>
        <taxon>eudicotyledons</taxon>
        <taxon>Gunneridae</taxon>
        <taxon>Pentapetalae</taxon>
        <taxon>asterids</taxon>
        <taxon>Ericales</taxon>
        <taxon>Ericaceae</taxon>
        <taxon>Ericoideae</taxon>
        <taxon>Rhodoreae</taxon>
        <taxon>Rhododendron</taxon>
    </lineage>
</organism>
<gene>
    <name evidence="2" type="ORF">RHSIM_Rhsim12G0043100</name>
</gene>
<evidence type="ECO:0000259" key="1">
    <source>
        <dbReference type="Pfam" id="PF04043"/>
    </source>
</evidence>
<dbReference type="AlphaFoldDB" id="A0A834G3U3"/>
<reference evidence="2" key="1">
    <citation type="submission" date="2019-11" db="EMBL/GenBank/DDBJ databases">
        <authorList>
            <person name="Liu Y."/>
            <person name="Hou J."/>
            <person name="Li T.-Q."/>
            <person name="Guan C.-H."/>
            <person name="Wu X."/>
            <person name="Wu H.-Z."/>
            <person name="Ling F."/>
            <person name="Zhang R."/>
            <person name="Shi X.-G."/>
            <person name="Ren J.-P."/>
            <person name="Chen E.-F."/>
            <person name="Sun J.-M."/>
        </authorList>
    </citation>
    <scope>NUCLEOTIDE SEQUENCE</scope>
    <source>
        <strain evidence="2">Adult_tree_wgs_1</strain>
        <tissue evidence="2">Leaves</tissue>
    </source>
</reference>
<dbReference type="Pfam" id="PF04043">
    <property type="entry name" value="PMEI"/>
    <property type="match status" value="1"/>
</dbReference>
<feature type="domain" description="Pectinesterase inhibitor" evidence="1">
    <location>
        <begin position="9"/>
        <end position="61"/>
    </location>
</feature>
<name>A0A834G3U3_RHOSS</name>
<dbReference type="Proteomes" id="UP000626092">
    <property type="component" value="Unassembled WGS sequence"/>
</dbReference>
<dbReference type="OrthoDB" id="1670832at2759"/>
<comment type="caution">
    <text evidence="2">The sequence shown here is derived from an EMBL/GenBank/DDBJ whole genome shotgun (WGS) entry which is preliminary data.</text>
</comment>
<proteinExistence type="predicted"/>
<dbReference type="InterPro" id="IPR006501">
    <property type="entry name" value="Pectinesterase_inhib_dom"/>
</dbReference>
<sequence>MLDQSRRWDCNSLFSDAAGQLGDSVRAVEVGPGEMVLGLERWISAAMKCEEMCLDGLEEVGSTGMVFVSCSAWSVLWFLVKVPYKIHDVTVMGN</sequence>
<evidence type="ECO:0000313" key="2">
    <source>
        <dbReference type="EMBL" id="KAF7124345.1"/>
    </source>
</evidence>
<protein>
    <recommendedName>
        <fullName evidence="1">Pectinesterase inhibitor domain-containing protein</fullName>
    </recommendedName>
</protein>